<evidence type="ECO:0000313" key="3">
    <source>
        <dbReference type="Proteomes" id="UP000636811"/>
    </source>
</evidence>
<keyword evidence="1" id="KW-1133">Transmembrane helix</keyword>
<feature type="transmembrane region" description="Helical" evidence="1">
    <location>
        <begin position="21"/>
        <end position="54"/>
    </location>
</feature>
<feature type="transmembrane region" description="Helical" evidence="1">
    <location>
        <begin position="121"/>
        <end position="142"/>
    </location>
</feature>
<comment type="caution">
    <text evidence="2">The sequence shown here is derived from an EMBL/GenBank/DDBJ whole genome shotgun (WGS) entry which is preliminary data.</text>
</comment>
<feature type="transmembrane region" description="Helical" evidence="1">
    <location>
        <begin position="60"/>
        <end position="78"/>
    </location>
</feature>
<evidence type="ECO:0000313" key="2">
    <source>
        <dbReference type="EMBL" id="MBF7982122.1"/>
    </source>
</evidence>
<dbReference type="RefSeq" id="WP_195815974.1">
    <property type="nucleotide sequence ID" value="NZ_JADOBI010000013.1"/>
</dbReference>
<dbReference type="EMBL" id="JADOBI010000013">
    <property type="protein sequence ID" value="MBF7982122.1"/>
    <property type="molecule type" value="Genomic_DNA"/>
</dbReference>
<proteinExistence type="predicted"/>
<dbReference type="InterPro" id="IPR008875">
    <property type="entry name" value="TraX"/>
</dbReference>
<protein>
    <recommendedName>
        <fullName evidence="4">Conjugal transfer protein TraX</fullName>
    </recommendedName>
</protein>
<dbReference type="Pfam" id="PF05857">
    <property type="entry name" value="TraX"/>
    <property type="match status" value="1"/>
</dbReference>
<keyword evidence="1" id="KW-0812">Transmembrane</keyword>
<gene>
    <name evidence="2" type="ORF">IV433_22180</name>
</gene>
<name>A0ABS0EAU9_9GAMM</name>
<keyword evidence="1" id="KW-0472">Membrane</keyword>
<sequence>MSCSQLVAWIYPRTRYCWIKSILLIAIFAWPLSLASYGLGGIGFVLISVLMLASITPDKVVLLLWVLSLISLNAASLMTAPIIEVVVLTILPTLFLPLFMLTLTDSAKATGKRFLPRQTFYWLYCGHLLVLGIVSAFLRAFAI</sequence>
<evidence type="ECO:0008006" key="4">
    <source>
        <dbReference type="Google" id="ProtNLM"/>
    </source>
</evidence>
<reference evidence="2 3" key="1">
    <citation type="submission" date="2020-11" db="EMBL/GenBank/DDBJ databases">
        <title>Taxonomic investigation of Rahnella strains.</title>
        <authorList>
            <person name="Lee S.D."/>
        </authorList>
    </citation>
    <scope>NUCLEOTIDE SEQUENCE [LARGE SCALE GENOMIC DNA]</scope>
    <source>
        <strain evidence="2 3">SAP-17</strain>
    </source>
</reference>
<organism evidence="2 3">
    <name type="scientific">Rahnella laticis</name>
    <dbReference type="NCBI Taxonomy" id="2787622"/>
    <lineage>
        <taxon>Bacteria</taxon>
        <taxon>Pseudomonadati</taxon>
        <taxon>Pseudomonadota</taxon>
        <taxon>Gammaproteobacteria</taxon>
        <taxon>Enterobacterales</taxon>
        <taxon>Yersiniaceae</taxon>
        <taxon>Rahnella</taxon>
    </lineage>
</organism>
<keyword evidence="3" id="KW-1185">Reference proteome</keyword>
<evidence type="ECO:0000256" key="1">
    <source>
        <dbReference type="SAM" id="Phobius"/>
    </source>
</evidence>
<dbReference type="Proteomes" id="UP000636811">
    <property type="component" value="Unassembled WGS sequence"/>
</dbReference>
<accession>A0ABS0EAU9</accession>
<feature type="transmembrane region" description="Helical" evidence="1">
    <location>
        <begin position="85"/>
        <end position="101"/>
    </location>
</feature>